<evidence type="ECO:0000256" key="4">
    <source>
        <dbReference type="ARBA" id="ARBA00011378"/>
    </source>
</evidence>
<evidence type="ECO:0000256" key="1">
    <source>
        <dbReference type="ARBA" id="ARBA00003060"/>
    </source>
</evidence>
<comment type="subunit">
    <text evidence="4">Part of the gamma-tubulin complex.</text>
</comment>
<keyword evidence="7" id="KW-0206">Cytoskeleton</keyword>
<gene>
    <name evidence="9" type="ORF">ABVK25_008024</name>
</gene>
<comment type="subcellular location">
    <subcellularLocation>
        <location evidence="2">Cytoplasm</location>
        <location evidence="2">Cytoskeleton</location>
        <location evidence="2">Microtubule organizing center</location>
        <location evidence="2">Spindle pole body</location>
    </subcellularLocation>
</comment>
<comment type="caution">
    <text evidence="9">The sequence shown here is derived from an EMBL/GenBank/DDBJ whole genome shotgun (WGS) entry which is preliminary data.</text>
</comment>
<evidence type="ECO:0000313" key="9">
    <source>
        <dbReference type="EMBL" id="KAL2051610.1"/>
    </source>
</evidence>
<evidence type="ECO:0000256" key="6">
    <source>
        <dbReference type="ARBA" id="ARBA00022490"/>
    </source>
</evidence>
<sequence>MPSVELASKRQAAREVIDILSEISLLLNTHLDRSTLSLCVSLIENGVNPEALATVIRKLRKEGAKVQGQQGSLGSA</sequence>
<evidence type="ECO:0000256" key="2">
    <source>
        <dbReference type="ARBA" id="ARBA00004317"/>
    </source>
</evidence>
<reference evidence="9 10" key="1">
    <citation type="submission" date="2024-09" db="EMBL/GenBank/DDBJ databases">
        <title>Rethinking Asexuality: The Enigmatic Case of Functional Sexual Genes in Lepraria (Stereocaulaceae).</title>
        <authorList>
            <person name="Doellman M."/>
            <person name="Sun Y."/>
            <person name="Barcenas-Pena A."/>
            <person name="Lumbsch H.T."/>
            <person name="Grewe F."/>
        </authorList>
    </citation>
    <scope>NUCLEOTIDE SEQUENCE [LARGE SCALE GENOMIC DNA]</scope>
    <source>
        <strain evidence="9 10">Grewe 0041</strain>
    </source>
</reference>
<keyword evidence="10" id="KW-1185">Reference proteome</keyword>
<dbReference type="PANTHER" id="PTHR28520:SF2">
    <property type="entry name" value="MITOTIC-SPINDLE ORGANIZING PROTEIN 1"/>
    <property type="match status" value="1"/>
</dbReference>
<protein>
    <recommendedName>
        <fullName evidence="5">Mitotic-spindle organizing protein 1</fullName>
    </recommendedName>
    <alternativeName>
        <fullName evidence="8">Mitotic-spindle organizing protein associated with a ring of gamma-tubulin 1</fullName>
    </alternativeName>
</protein>
<evidence type="ECO:0000256" key="5">
    <source>
        <dbReference type="ARBA" id="ARBA00016992"/>
    </source>
</evidence>
<dbReference type="InterPro" id="IPR022214">
    <property type="entry name" value="MZT1"/>
</dbReference>
<dbReference type="PANTHER" id="PTHR28520">
    <property type="entry name" value="MITOTIC-SPINDLE ORGANIZING PROTEIN 1"/>
    <property type="match status" value="1"/>
</dbReference>
<comment type="function">
    <text evidence="1">Required for gamma-tubulin complex recruitment to the microtubule organizing center (MTOC).</text>
</comment>
<evidence type="ECO:0000256" key="3">
    <source>
        <dbReference type="ARBA" id="ARBA00011015"/>
    </source>
</evidence>
<name>A0ABR4B1J4_9LECA</name>
<proteinExistence type="inferred from homology"/>
<evidence type="ECO:0000256" key="8">
    <source>
        <dbReference type="ARBA" id="ARBA00029810"/>
    </source>
</evidence>
<organism evidence="9 10">
    <name type="scientific">Lepraria finkii</name>
    <dbReference type="NCBI Taxonomy" id="1340010"/>
    <lineage>
        <taxon>Eukaryota</taxon>
        <taxon>Fungi</taxon>
        <taxon>Dikarya</taxon>
        <taxon>Ascomycota</taxon>
        <taxon>Pezizomycotina</taxon>
        <taxon>Lecanoromycetes</taxon>
        <taxon>OSLEUM clade</taxon>
        <taxon>Lecanoromycetidae</taxon>
        <taxon>Lecanorales</taxon>
        <taxon>Lecanorineae</taxon>
        <taxon>Stereocaulaceae</taxon>
        <taxon>Lepraria</taxon>
    </lineage>
</organism>
<comment type="similarity">
    <text evidence="3">Belongs to the MOZART1 family.</text>
</comment>
<dbReference type="Pfam" id="PF12554">
    <property type="entry name" value="MOZART1"/>
    <property type="match status" value="1"/>
</dbReference>
<dbReference type="Proteomes" id="UP001590951">
    <property type="component" value="Unassembled WGS sequence"/>
</dbReference>
<dbReference type="EMBL" id="JBHFEH010000033">
    <property type="protein sequence ID" value="KAL2051610.1"/>
    <property type="molecule type" value="Genomic_DNA"/>
</dbReference>
<evidence type="ECO:0000256" key="7">
    <source>
        <dbReference type="ARBA" id="ARBA00023212"/>
    </source>
</evidence>
<accession>A0ABR4B1J4</accession>
<evidence type="ECO:0000313" key="10">
    <source>
        <dbReference type="Proteomes" id="UP001590951"/>
    </source>
</evidence>
<keyword evidence="6" id="KW-0963">Cytoplasm</keyword>